<gene>
    <name evidence="12" type="ORF">I316_06541</name>
</gene>
<dbReference type="InterPro" id="IPR000719">
    <property type="entry name" value="Prot_kinase_dom"/>
</dbReference>
<dbReference type="GO" id="GO:0032991">
    <property type="term" value="C:protein-containing complex"/>
    <property type="evidence" value="ECO:0007669"/>
    <property type="project" value="UniProtKB-ARBA"/>
</dbReference>
<feature type="compositionally biased region" description="Low complexity" evidence="10">
    <location>
        <begin position="70"/>
        <end position="83"/>
    </location>
</feature>
<dbReference type="PROSITE" id="PS00107">
    <property type="entry name" value="PROTEIN_KINASE_ATP"/>
    <property type="match status" value="1"/>
</dbReference>
<dbReference type="Proteomes" id="UP000092666">
    <property type="component" value="Unassembled WGS sequence"/>
</dbReference>
<dbReference type="GO" id="GO:0005737">
    <property type="term" value="C:cytoplasm"/>
    <property type="evidence" value="ECO:0007669"/>
    <property type="project" value="UniProtKB-ARBA"/>
</dbReference>
<feature type="compositionally biased region" description="Low complexity" evidence="10">
    <location>
        <begin position="128"/>
        <end position="155"/>
    </location>
</feature>
<dbReference type="SUPFAM" id="SSF56112">
    <property type="entry name" value="Protein kinase-like (PK-like)"/>
    <property type="match status" value="1"/>
</dbReference>
<feature type="compositionally biased region" description="Polar residues" evidence="10">
    <location>
        <begin position="59"/>
        <end position="69"/>
    </location>
</feature>
<feature type="region of interest" description="Disordered" evidence="10">
    <location>
        <begin position="1"/>
        <end position="162"/>
    </location>
</feature>
<dbReference type="EMBL" id="KV700131">
    <property type="protein sequence ID" value="OCF31734.1"/>
    <property type="molecule type" value="Genomic_DNA"/>
</dbReference>
<keyword evidence="3" id="KW-0808">Transferase</keyword>
<dbReference type="GO" id="GO:0005524">
    <property type="term" value="F:ATP binding"/>
    <property type="evidence" value="ECO:0007669"/>
    <property type="project" value="UniProtKB-UniRule"/>
</dbReference>
<dbReference type="GO" id="GO:0004708">
    <property type="term" value="F:MAP kinase kinase activity"/>
    <property type="evidence" value="ECO:0007669"/>
    <property type="project" value="UniProtKB-EC"/>
</dbReference>
<keyword evidence="2" id="KW-0597">Phosphoprotein</keyword>
<feature type="compositionally biased region" description="Low complexity" evidence="10">
    <location>
        <begin position="97"/>
        <end position="108"/>
    </location>
</feature>
<evidence type="ECO:0000256" key="2">
    <source>
        <dbReference type="ARBA" id="ARBA00022553"/>
    </source>
</evidence>
<dbReference type="InterPro" id="IPR011009">
    <property type="entry name" value="Kinase-like_dom_sf"/>
</dbReference>
<dbReference type="InterPro" id="IPR017441">
    <property type="entry name" value="Protein_kinase_ATP_BS"/>
</dbReference>
<evidence type="ECO:0000256" key="3">
    <source>
        <dbReference type="ARBA" id="ARBA00022679"/>
    </source>
</evidence>
<name>A0A1B9GKX8_9TREE</name>
<evidence type="ECO:0000256" key="4">
    <source>
        <dbReference type="ARBA" id="ARBA00022741"/>
    </source>
</evidence>
<dbReference type="FunFam" id="3.30.200.20:FF:000341">
    <property type="entry name" value="MAP kinase kinase PBS2"/>
    <property type="match status" value="1"/>
</dbReference>
<dbReference type="Gene3D" id="3.30.200.20">
    <property type="entry name" value="Phosphorylase Kinase, domain 1"/>
    <property type="match status" value="1"/>
</dbReference>
<evidence type="ECO:0000313" key="13">
    <source>
        <dbReference type="Proteomes" id="UP000092666"/>
    </source>
</evidence>
<keyword evidence="13" id="KW-1185">Reference proteome</keyword>
<dbReference type="SMART" id="SM00220">
    <property type="entry name" value="S_TKc"/>
    <property type="match status" value="1"/>
</dbReference>
<dbReference type="AlphaFoldDB" id="A0A1B9GKX8"/>
<keyword evidence="6 9" id="KW-0067">ATP-binding</keyword>
<keyword evidence="5 12" id="KW-0418">Kinase</keyword>
<dbReference type="PANTHER" id="PTHR48013">
    <property type="entry name" value="DUAL SPECIFICITY MITOGEN-ACTIVATED PROTEIN KINASE KINASE 5-RELATED"/>
    <property type="match status" value="1"/>
</dbReference>
<dbReference type="Gene3D" id="1.10.510.10">
    <property type="entry name" value="Transferase(Phosphotransferase) domain 1"/>
    <property type="match status" value="1"/>
</dbReference>
<evidence type="ECO:0000256" key="9">
    <source>
        <dbReference type="PROSITE-ProRule" id="PRU10141"/>
    </source>
</evidence>
<dbReference type="Pfam" id="PF00069">
    <property type="entry name" value="Pkinase"/>
    <property type="match status" value="1"/>
</dbReference>
<keyword evidence="1" id="KW-0723">Serine/threonine-protein kinase</keyword>
<dbReference type="PANTHER" id="PTHR48013:SF25">
    <property type="entry name" value="MAP KINASE KINASE PBS2"/>
    <property type="match status" value="1"/>
</dbReference>
<protein>
    <recommendedName>
        <fullName evidence="8">mitogen-activated protein kinase kinase</fullName>
        <ecNumber evidence="8">2.7.12.2</ecNumber>
    </recommendedName>
</protein>
<feature type="domain" description="Protein kinase" evidence="11">
    <location>
        <begin position="342"/>
        <end position="602"/>
    </location>
</feature>
<evidence type="ECO:0000256" key="10">
    <source>
        <dbReference type="SAM" id="MobiDB-lite"/>
    </source>
</evidence>
<dbReference type="GO" id="GO:0004674">
    <property type="term" value="F:protein serine/threonine kinase activity"/>
    <property type="evidence" value="ECO:0007669"/>
    <property type="project" value="UniProtKB-KW"/>
</dbReference>
<dbReference type="FunFam" id="1.10.510.10:FF:000433">
    <property type="entry name" value="MAP kinase kinase PBS2"/>
    <property type="match status" value="1"/>
</dbReference>
<evidence type="ECO:0000256" key="7">
    <source>
        <dbReference type="ARBA" id="ARBA00038035"/>
    </source>
</evidence>
<dbReference type="OrthoDB" id="10252354at2759"/>
<evidence type="ECO:0000256" key="1">
    <source>
        <dbReference type="ARBA" id="ARBA00022527"/>
    </source>
</evidence>
<evidence type="ECO:0000259" key="11">
    <source>
        <dbReference type="PROSITE" id="PS50011"/>
    </source>
</evidence>
<dbReference type="STRING" id="1296120.A0A1B9GKX8"/>
<organism evidence="12 13">
    <name type="scientific">Kwoniella heveanensis BCC8398</name>
    <dbReference type="NCBI Taxonomy" id="1296120"/>
    <lineage>
        <taxon>Eukaryota</taxon>
        <taxon>Fungi</taxon>
        <taxon>Dikarya</taxon>
        <taxon>Basidiomycota</taxon>
        <taxon>Agaricomycotina</taxon>
        <taxon>Tremellomycetes</taxon>
        <taxon>Tremellales</taxon>
        <taxon>Cryptococcaceae</taxon>
        <taxon>Kwoniella</taxon>
    </lineage>
</organism>
<dbReference type="GO" id="GO:0071474">
    <property type="term" value="P:cellular hyperosmotic response"/>
    <property type="evidence" value="ECO:0007669"/>
    <property type="project" value="TreeGrafter"/>
</dbReference>
<sequence length="636" mass="65893">MASPPSLDNLKISESNTVPNAASPVIARDFSPRPPTPGSDSESPSQAPTTLVNGDAPQPEQNGTSSTEVASPTITASPTAPTTAHPPPADGKPNGEASASKSPSSALPRPAPPTTFTSAPVVPGASTAGAARPGMARPGVGRGAMPAPMGMRAAAGRGGSQMQTKMLPSLQAKMDKIAASRQGPPGASTPGLVGPDPNATSMGALLRSQALRAPGAAGPGGGGGSSAAAGPASGPFGLAARRAAGGGAAPPRPNLGMMGMGASSPAGIGRGAGVAGRRMGPPGGLTLSGMKGAPKEESSKFADFKTIMDPSGSLRFSSKAVLHAKGVDFEDGASFKINMDEIEVLGELGKGNYGSVHKVLHRPLNIEMAMKEIRLELDESKLNGIIMELDILHRAVAPEIVEFFGAFTIESCVYYCMEYMNAGSLDTLTGDAHLRVPEDVLRRITAAMIRGLKFLKDELQIMHRDVKPTNVLINKKGEVKLCDFGVSGQLEKSLAKTNIGCQSYMAPERIKSETANQNPTYTVSSDVWSVGLSIVELAKGCYPYPPETYSNVFAQLQAIVNGAAPTLPKGYSDDANDFVAKCLEKDPNRRPTYAQLLEHPFLLADKDAEVDMVGWVAAALERRAARGISSLNPIQA</sequence>
<keyword evidence="4 9" id="KW-0547">Nucleotide-binding</keyword>
<comment type="similarity">
    <text evidence="7">Belongs to the protein kinase superfamily. STE Ser/Thr protein kinase family. MAP kinase kinase subfamily.</text>
</comment>
<dbReference type="PROSITE" id="PS50011">
    <property type="entry name" value="PROTEIN_KINASE_DOM"/>
    <property type="match status" value="1"/>
</dbReference>
<proteinExistence type="inferred from homology"/>
<reference evidence="12 13" key="1">
    <citation type="submission" date="2013-07" db="EMBL/GenBank/DDBJ databases">
        <title>The Genome Sequence of Cryptococcus heveanensis BCC8398.</title>
        <authorList>
            <consortium name="The Broad Institute Genome Sequencing Platform"/>
            <person name="Cuomo C."/>
            <person name="Litvintseva A."/>
            <person name="Chen Y."/>
            <person name="Heitman J."/>
            <person name="Sun S."/>
            <person name="Springer D."/>
            <person name="Dromer F."/>
            <person name="Young S.K."/>
            <person name="Zeng Q."/>
            <person name="Gargeya S."/>
            <person name="Fitzgerald M."/>
            <person name="Abouelleil A."/>
            <person name="Alvarado L."/>
            <person name="Berlin A.M."/>
            <person name="Chapman S.B."/>
            <person name="Dewar J."/>
            <person name="Goldberg J."/>
            <person name="Griggs A."/>
            <person name="Gujja S."/>
            <person name="Hansen M."/>
            <person name="Howarth C."/>
            <person name="Imamovic A."/>
            <person name="Larimer J."/>
            <person name="McCowan C."/>
            <person name="Murphy C."/>
            <person name="Pearson M."/>
            <person name="Priest M."/>
            <person name="Roberts A."/>
            <person name="Saif S."/>
            <person name="Shea T."/>
            <person name="Sykes S."/>
            <person name="Wortman J."/>
            <person name="Nusbaum C."/>
            <person name="Birren B."/>
        </authorList>
    </citation>
    <scope>NUCLEOTIDE SEQUENCE [LARGE SCALE GENOMIC DNA]</scope>
    <source>
        <strain evidence="12 13">BCC8398</strain>
    </source>
</reference>
<feature type="compositionally biased region" description="Polar residues" evidence="10">
    <location>
        <begin position="38"/>
        <end position="52"/>
    </location>
</feature>
<evidence type="ECO:0000256" key="8">
    <source>
        <dbReference type="ARBA" id="ARBA00038999"/>
    </source>
</evidence>
<evidence type="ECO:0000256" key="6">
    <source>
        <dbReference type="ARBA" id="ARBA00022840"/>
    </source>
</evidence>
<dbReference type="PROSITE" id="PS00108">
    <property type="entry name" value="PROTEIN_KINASE_ST"/>
    <property type="match status" value="1"/>
</dbReference>
<accession>A0A1B9GKX8</accession>
<evidence type="ECO:0000256" key="5">
    <source>
        <dbReference type="ARBA" id="ARBA00022777"/>
    </source>
</evidence>
<dbReference type="InterPro" id="IPR008271">
    <property type="entry name" value="Ser/Thr_kinase_AS"/>
</dbReference>
<feature type="binding site" evidence="9">
    <location>
        <position position="371"/>
    </location>
    <ligand>
        <name>ATP</name>
        <dbReference type="ChEBI" id="CHEBI:30616"/>
    </ligand>
</feature>
<dbReference type="EC" id="2.7.12.2" evidence="8"/>
<dbReference type="GO" id="GO:0038066">
    <property type="term" value="P:p38MAPK cascade"/>
    <property type="evidence" value="ECO:0007669"/>
    <property type="project" value="UniProtKB-ARBA"/>
</dbReference>
<evidence type="ECO:0000313" key="12">
    <source>
        <dbReference type="EMBL" id="OCF31734.1"/>
    </source>
</evidence>
<reference evidence="13" key="2">
    <citation type="submission" date="2013-12" db="EMBL/GenBank/DDBJ databases">
        <title>Evolution of pathogenesis and genome organization in the Tremellales.</title>
        <authorList>
            <person name="Cuomo C."/>
            <person name="Litvintseva A."/>
            <person name="Heitman J."/>
            <person name="Chen Y."/>
            <person name="Sun S."/>
            <person name="Springer D."/>
            <person name="Dromer F."/>
            <person name="Young S."/>
            <person name="Zeng Q."/>
            <person name="Chapman S."/>
            <person name="Gujja S."/>
            <person name="Saif S."/>
            <person name="Birren B."/>
        </authorList>
    </citation>
    <scope>NUCLEOTIDE SEQUENCE [LARGE SCALE GENOMIC DNA]</scope>
    <source>
        <strain evidence="13">BCC8398</strain>
    </source>
</reference>
<dbReference type="CDD" id="cd06622">
    <property type="entry name" value="PKc_PBS2_like"/>
    <property type="match status" value="1"/>
</dbReference>
<feature type="region of interest" description="Disordered" evidence="10">
    <location>
        <begin position="176"/>
        <end position="233"/>
    </location>
</feature>